<dbReference type="EMBL" id="ATLV01016603">
    <property type="status" value="NOT_ANNOTATED_CDS"/>
    <property type="molecule type" value="Genomic_DNA"/>
</dbReference>
<sequence length="70" mass="7687">MNNHLIKALPAQNDLRSQSGLSYLQALKDTSCRRFRHDSVMVILPCDSIDTLPFSGTVERLEAGTNGSPV</sequence>
<dbReference type="EMBL" id="KE525096">
    <property type="protein sequence ID" value="KFB41444.1"/>
    <property type="molecule type" value="Genomic_DNA"/>
</dbReference>
<name>A0A084VU00_ANOSI</name>
<accession>A0A084VU00</accession>
<gene>
    <name evidence="1" type="ORF">ZHAS_00009040</name>
</gene>
<keyword evidence="3" id="KW-1185">Reference proteome</keyword>
<dbReference type="Proteomes" id="UP000030765">
    <property type="component" value="Unassembled WGS sequence"/>
</dbReference>
<evidence type="ECO:0000313" key="2">
    <source>
        <dbReference type="EnsemblMetazoa" id="ASIC009040-PA"/>
    </source>
</evidence>
<dbReference type="VEuPathDB" id="VectorBase:ASIC009040"/>
<organism evidence="1">
    <name type="scientific">Anopheles sinensis</name>
    <name type="common">Mosquito</name>
    <dbReference type="NCBI Taxonomy" id="74873"/>
    <lineage>
        <taxon>Eukaryota</taxon>
        <taxon>Metazoa</taxon>
        <taxon>Ecdysozoa</taxon>
        <taxon>Arthropoda</taxon>
        <taxon>Hexapoda</taxon>
        <taxon>Insecta</taxon>
        <taxon>Pterygota</taxon>
        <taxon>Neoptera</taxon>
        <taxon>Endopterygota</taxon>
        <taxon>Diptera</taxon>
        <taxon>Nematocera</taxon>
        <taxon>Culicoidea</taxon>
        <taxon>Culicidae</taxon>
        <taxon>Anophelinae</taxon>
        <taxon>Anopheles</taxon>
    </lineage>
</organism>
<evidence type="ECO:0000313" key="1">
    <source>
        <dbReference type="EMBL" id="KFB41444.1"/>
    </source>
</evidence>
<proteinExistence type="predicted"/>
<dbReference type="AlphaFoldDB" id="A0A084VU00"/>
<evidence type="ECO:0000313" key="3">
    <source>
        <dbReference type="Proteomes" id="UP000030765"/>
    </source>
</evidence>
<dbReference type="EnsemblMetazoa" id="ASIC009040-RA">
    <property type="protein sequence ID" value="ASIC009040-PA"/>
    <property type="gene ID" value="ASIC009040"/>
</dbReference>
<reference evidence="2" key="2">
    <citation type="submission" date="2020-05" db="UniProtKB">
        <authorList>
            <consortium name="EnsemblMetazoa"/>
        </authorList>
    </citation>
    <scope>IDENTIFICATION</scope>
</reference>
<reference evidence="1 3" key="1">
    <citation type="journal article" date="2014" name="BMC Genomics">
        <title>Genome sequence of Anopheles sinensis provides insight into genetics basis of mosquito competence for malaria parasites.</title>
        <authorList>
            <person name="Zhou D."/>
            <person name="Zhang D."/>
            <person name="Ding G."/>
            <person name="Shi L."/>
            <person name="Hou Q."/>
            <person name="Ye Y."/>
            <person name="Xu Y."/>
            <person name="Zhou H."/>
            <person name="Xiong C."/>
            <person name="Li S."/>
            <person name="Yu J."/>
            <person name="Hong S."/>
            <person name="Yu X."/>
            <person name="Zou P."/>
            <person name="Chen C."/>
            <person name="Chang X."/>
            <person name="Wang W."/>
            <person name="Lv Y."/>
            <person name="Sun Y."/>
            <person name="Ma L."/>
            <person name="Shen B."/>
            <person name="Zhu C."/>
        </authorList>
    </citation>
    <scope>NUCLEOTIDE SEQUENCE [LARGE SCALE GENOMIC DNA]</scope>
</reference>
<protein>
    <submittedName>
        <fullName evidence="1 2">Uncharacterized protein</fullName>
    </submittedName>
</protein>